<evidence type="ECO:0000256" key="10">
    <source>
        <dbReference type="SAM" id="Coils"/>
    </source>
</evidence>
<dbReference type="PANTHER" id="PTHR11629:SF63">
    <property type="entry name" value="V-TYPE PROTON ATPASE SUBUNIT A"/>
    <property type="match status" value="1"/>
</dbReference>
<accession>A0A7J6N1N8</accession>
<keyword evidence="13" id="KW-1185">Reference proteome</keyword>
<feature type="transmembrane region" description="Helical" evidence="9">
    <location>
        <begin position="601"/>
        <end position="619"/>
    </location>
</feature>
<evidence type="ECO:0000256" key="1">
    <source>
        <dbReference type="ARBA" id="ARBA00004141"/>
    </source>
</evidence>
<dbReference type="OrthoDB" id="10264220at2759"/>
<dbReference type="AlphaFoldDB" id="A0A7J6N1N8"/>
<dbReference type="InterPro" id="IPR002490">
    <property type="entry name" value="V-ATPase_116kDa_su"/>
</dbReference>
<keyword evidence="3 9" id="KW-0813">Transport</keyword>
<dbReference type="GO" id="GO:0046961">
    <property type="term" value="F:proton-transporting ATPase activity, rotational mechanism"/>
    <property type="evidence" value="ECO:0007669"/>
    <property type="project" value="InterPro"/>
</dbReference>
<keyword evidence="8 9" id="KW-0472">Membrane</keyword>
<feature type="transmembrane region" description="Helical" evidence="9">
    <location>
        <begin position="438"/>
        <end position="464"/>
    </location>
</feature>
<evidence type="ECO:0000256" key="8">
    <source>
        <dbReference type="ARBA" id="ARBA00023136"/>
    </source>
</evidence>
<feature type="transmembrane region" description="Helical" evidence="9">
    <location>
        <begin position="572"/>
        <end position="589"/>
    </location>
</feature>
<evidence type="ECO:0000256" key="9">
    <source>
        <dbReference type="RuleBase" id="RU361189"/>
    </source>
</evidence>
<keyword evidence="7 9" id="KW-0406">Ion transport</keyword>
<dbReference type="GO" id="GO:0051117">
    <property type="term" value="F:ATPase binding"/>
    <property type="evidence" value="ECO:0007669"/>
    <property type="project" value="TreeGrafter"/>
</dbReference>
<feature type="transmembrane region" description="Helical" evidence="9">
    <location>
        <begin position="826"/>
        <end position="849"/>
    </location>
</feature>
<comment type="caution">
    <text evidence="12">The sequence shown here is derived from an EMBL/GenBank/DDBJ whole genome shotgun (WGS) entry which is preliminary data.</text>
</comment>
<dbReference type="GO" id="GO:0007035">
    <property type="term" value="P:vacuolar acidification"/>
    <property type="evidence" value="ECO:0007669"/>
    <property type="project" value="TreeGrafter"/>
</dbReference>
<feature type="compositionally biased region" description="Polar residues" evidence="11">
    <location>
        <begin position="741"/>
        <end position="755"/>
    </location>
</feature>
<dbReference type="PANTHER" id="PTHR11629">
    <property type="entry name" value="VACUOLAR PROTON ATPASES"/>
    <property type="match status" value="1"/>
</dbReference>
<dbReference type="Pfam" id="PF01496">
    <property type="entry name" value="V_ATPase_I"/>
    <property type="match status" value="1"/>
</dbReference>
<evidence type="ECO:0000313" key="13">
    <source>
        <dbReference type="Proteomes" id="UP000591131"/>
    </source>
</evidence>
<feature type="transmembrane region" description="Helical" evidence="9">
    <location>
        <begin position="664"/>
        <end position="683"/>
    </location>
</feature>
<dbReference type="InterPro" id="IPR026028">
    <property type="entry name" value="V-type_ATPase_116kDa_su_euka"/>
</dbReference>
<feature type="region of interest" description="Disordered" evidence="11">
    <location>
        <begin position="727"/>
        <end position="764"/>
    </location>
</feature>
<reference evidence="12 13" key="1">
    <citation type="submission" date="2020-04" db="EMBL/GenBank/DDBJ databases">
        <title>Perkinsus chesapeaki whole genome sequence.</title>
        <authorList>
            <person name="Bogema D.R."/>
        </authorList>
    </citation>
    <scope>NUCLEOTIDE SEQUENCE [LARGE SCALE GENOMIC DNA]</scope>
    <source>
        <strain evidence="12">ATCC PRA-425</strain>
    </source>
</reference>
<evidence type="ECO:0000313" key="12">
    <source>
        <dbReference type="EMBL" id="KAF4677828.1"/>
    </source>
</evidence>
<evidence type="ECO:0000256" key="7">
    <source>
        <dbReference type="ARBA" id="ARBA00023065"/>
    </source>
</evidence>
<evidence type="ECO:0000256" key="3">
    <source>
        <dbReference type="ARBA" id="ARBA00022448"/>
    </source>
</evidence>
<evidence type="ECO:0000256" key="4">
    <source>
        <dbReference type="ARBA" id="ARBA00022692"/>
    </source>
</evidence>
<feature type="transmembrane region" description="Helical" evidence="9">
    <location>
        <begin position="485"/>
        <end position="503"/>
    </location>
</feature>
<dbReference type="EMBL" id="JAAPAO010000007">
    <property type="protein sequence ID" value="KAF4677828.1"/>
    <property type="molecule type" value="Genomic_DNA"/>
</dbReference>
<gene>
    <name evidence="12" type="primary">VPH1_4</name>
    <name evidence="12" type="ORF">FOL47_009739</name>
</gene>
<evidence type="ECO:0000256" key="2">
    <source>
        <dbReference type="ARBA" id="ARBA00009904"/>
    </source>
</evidence>
<keyword evidence="6 9" id="KW-1133">Transmembrane helix</keyword>
<keyword evidence="10" id="KW-0175">Coiled coil</keyword>
<protein>
    <recommendedName>
        <fullName evidence="9">V-type proton ATPase subunit a</fullName>
    </recommendedName>
</protein>
<comment type="similarity">
    <text evidence="2 9">Belongs to the V-ATPase 116 kDa subunit family.</text>
</comment>
<dbReference type="PIRSF" id="PIRSF001293">
    <property type="entry name" value="ATP6V0A1"/>
    <property type="match status" value="1"/>
</dbReference>
<keyword evidence="5 9" id="KW-0375">Hydrogen ion transport</keyword>
<dbReference type="Proteomes" id="UP000591131">
    <property type="component" value="Unassembled WGS sequence"/>
</dbReference>
<comment type="function">
    <text evidence="9">Essential component of the vacuolar proton pump (V-ATPase), a multimeric enzyme that catalyzes the translocation of protons across the membranes. Required for assembly and activity of the V-ATPase.</text>
</comment>
<feature type="coiled-coil region" evidence="10">
    <location>
        <begin position="41"/>
        <end position="68"/>
    </location>
</feature>
<proteinExistence type="inferred from homology"/>
<comment type="subcellular location">
    <subcellularLocation>
        <location evidence="1">Membrane</location>
        <topology evidence="1">Multi-pass membrane protein</topology>
    </subcellularLocation>
</comment>
<sequence>MGLLRSETMKHGTLVLPTDRAREFVDVIGYSTRIEFEDMNSASMNRNYRKYVQRIEELERIIRFLEAEIETAAPHTKIRKGHINTFLMETADSYRLDTVEVDLKRIYKRFVKFQENNAELVTSRNAALEEKYVCFAASNSQVYLNSTGGDGLTGTGVMAGSSPQEASLIEEGEALTGGYGRSSRATAGVSCIAGVLLQSDQARFARTLFRATFGNTFTDFVQIPEPLRDAKTGENEYYSVFVVYFQGYSATTGSMAQKIRRICTAFGARMYPWPHSEAEANSRMRVLDELLIDKLQALDAYRRFIGEEVDQLVEPVRLGGNSLIEDWSLFLAKEKGIYTLLNKFEGDVTLRCDCWYPAEEEDDIRHTLFRMSSTNMVGAMLLTDHDRLYSAAAVDEEDASGHSKGPPTYMKTNEVTQVAQDLVDTYGVPRYKEANPALFTIVTFPFLFGVMFGDVGHGAMLFLLGMWAIIQGPQLDRSFPMLRKLRYMVVAMGFFAIYAGLMYNDFFAVGLNLFGSRWDCSGITCRPLYDITNTGNQKGSYPYTGPYPFGLDPVWHGATNELVYVNSMKMKTSVLFGVVQMLLGIFLKFSNAIYERSALDLFCECIPQLVFLLSFFGYMDWMILYKWTHDITFNPAPGLINTLIAMGLGQGVKPGQVLYPNQGWWQSLLILLALVSVPIMLIPKPLILWWRHRETDEQFMERQRAHAVRRRDEAGVGLMDGGDSVEMVEGGSSSSSSSSSTAAWDTTRPHTSSGPSKKKVTEDEEQEFDLGDVVIHQVIETIEFVLGTVSHTASYLRLWALSLAHQQLSLVFLEMTVFNAMSSGPYILNAIGIYISFAIFFGITVAVLMGMDVLECFLHVLRLHWVEFQSKFFLGDGHKFEPYSHESVLEQATQT</sequence>
<keyword evidence="4 9" id="KW-0812">Transmembrane</keyword>
<dbReference type="GO" id="GO:0000220">
    <property type="term" value="C:vacuolar proton-transporting V-type ATPase, V0 domain"/>
    <property type="evidence" value="ECO:0007669"/>
    <property type="project" value="InterPro"/>
</dbReference>
<name>A0A7J6N1N8_PERCH</name>
<organism evidence="12 13">
    <name type="scientific">Perkinsus chesapeaki</name>
    <name type="common">Clam parasite</name>
    <name type="synonym">Perkinsus andrewsi</name>
    <dbReference type="NCBI Taxonomy" id="330153"/>
    <lineage>
        <taxon>Eukaryota</taxon>
        <taxon>Sar</taxon>
        <taxon>Alveolata</taxon>
        <taxon>Perkinsozoa</taxon>
        <taxon>Perkinsea</taxon>
        <taxon>Perkinsida</taxon>
        <taxon>Perkinsidae</taxon>
        <taxon>Perkinsus</taxon>
    </lineage>
</organism>
<evidence type="ECO:0000256" key="6">
    <source>
        <dbReference type="ARBA" id="ARBA00022989"/>
    </source>
</evidence>
<evidence type="ECO:0000256" key="11">
    <source>
        <dbReference type="SAM" id="MobiDB-lite"/>
    </source>
</evidence>
<evidence type="ECO:0000256" key="5">
    <source>
        <dbReference type="ARBA" id="ARBA00022781"/>
    </source>
</evidence>